<name>A0A7X2S1R9_9BACI</name>
<dbReference type="Gene3D" id="3.40.470.10">
    <property type="entry name" value="Uracil-DNA glycosylase-like domain"/>
    <property type="match status" value="1"/>
</dbReference>
<evidence type="ECO:0000256" key="3">
    <source>
        <dbReference type="ARBA" id="ARBA00023204"/>
    </source>
</evidence>
<dbReference type="OrthoDB" id="9799921at2"/>
<keyword evidence="6" id="KW-1185">Reference proteome</keyword>
<dbReference type="EC" id="3.2.2.28" evidence="5"/>
<reference evidence="5 6" key="1">
    <citation type="journal article" date="2017" name="Int. J. Syst. Evol. Microbiol.">
        <title>Bacillus mangrovi sp. nov., isolated from a sediment sample from a mangrove forest.</title>
        <authorList>
            <person name="Gupta V."/>
            <person name="Singh P.K."/>
            <person name="Korpole S."/>
            <person name="Tanuku N.R.S."/>
            <person name="Pinnaka A.K."/>
        </authorList>
    </citation>
    <scope>NUCLEOTIDE SEQUENCE [LARGE SCALE GENOMIC DNA]</scope>
    <source>
        <strain evidence="5 6">KCTC 33872</strain>
    </source>
</reference>
<dbReference type="GO" id="GO:0008263">
    <property type="term" value="F:pyrimidine-specific mismatch base pair DNA N-glycosylase activity"/>
    <property type="evidence" value="ECO:0007669"/>
    <property type="project" value="TreeGrafter"/>
</dbReference>
<keyword evidence="5" id="KW-0326">Glycosidase</keyword>
<proteinExistence type="predicted"/>
<dbReference type="InterPro" id="IPR005122">
    <property type="entry name" value="Uracil-DNA_glycosylase-like"/>
</dbReference>
<evidence type="ECO:0000313" key="5">
    <source>
        <dbReference type="EMBL" id="MTH52010.1"/>
    </source>
</evidence>
<dbReference type="RefSeq" id="WP_155110559.1">
    <property type="nucleotide sequence ID" value="NZ_WMIB01000001.1"/>
</dbReference>
<keyword evidence="2 5" id="KW-0378">Hydrolase</keyword>
<accession>A0A7X2S1R9</accession>
<dbReference type="InterPro" id="IPR015637">
    <property type="entry name" value="MUG/TDG"/>
</dbReference>
<dbReference type="AlphaFoldDB" id="A0A7X2S1R9"/>
<gene>
    <name evidence="5" type="ORF">GKZ89_01220</name>
</gene>
<keyword evidence="1" id="KW-0227">DNA damage</keyword>
<dbReference type="Proteomes" id="UP000434639">
    <property type="component" value="Unassembled WGS sequence"/>
</dbReference>
<dbReference type="InterPro" id="IPR036895">
    <property type="entry name" value="Uracil-DNA_glycosylase-like_sf"/>
</dbReference>
<dbReference type="GO" id="GO:0004844">
    <property type="term" value="F:uracil DNA N-glycosylase activity"/>
    <property type="evidence" value="ECO:0007669"/>
    <property type="project" value="TreeGrafter"/>
</dbReference>
<dbReference type="GO" id="GO:0006285">
    <property type="term" value="P:base-excision repair, AP site formation"/>
    <property type="evidence" value="ECO:0007669"/>
    <property type="project" value="InterPro"/>
</dbReference>
<dbReference type="EMBL" id="WMIB01000001">
    <property type="protein sequence ID" value="MTH52010.1"/>
    <property type="molecule type" value="Genomic_DNA"/>
</dbReference>
<evidence type="ECO:0000256" key="2">
    <source>
        <dbReference type="ARBA" id="ARBA00022801"/>
    </source>
</evidence>
<organism evidence="5 6">
    <name type="scientific">Metabacillus mangrovi</name>
    <dbReference type="NCBI Taxonomy" id="1491830"/>
    <lineage>
        <taxon>Bacteria</taxon>
        <taxon>Bacillati</taxon>
        <taxon>Bacillota</taxon>
        <taxon>Bacilli</taxon>
        <taxon>Bacillales</taxon>
        <taxon>Bacillaceae</taxon>
        <taxon>Metabacillus</taxon>
    </lineage>
</organism>
<dbReference type="CDD" id="cd10028">
    <property type="entry name" value="UDG-F2_TDG_MUG"/>
    <property type="match status" value="1"/>
</dbReference>
<dbReference type="PANTHER" id="PTHR12159:SF9">
    <property type="entry name" value="G_T MISMATCH-SPECIFIC THYMINE DNA GLYCOSYLASE"/>
    <property type="match status" value="1"/>
</dbReference>
<protein>
    <submittedName>
        <fullName evidence="5">G/U mismatch-specific DNA glycosylase</fullName>
        <ecNumber evidence="5">3.2.2.28</ecNumber>
    </submittedName>
</protein>
<dbReference type="PANTHER" id="PTHR12159">
    <property type="entry name" value="G/T AND G/U MISMATCH-SPECIFIC DNA GLYCOSYLASE"/>
    <property type="match status" value="1"/>
</dbReference>
<feature type="domain" description="Uracil-DNA glycosylase-like" evidence="4">
    <location>
        <begin position="7"/>
        <end position="151"/>
    </location>
</feature>
<keyword evidence="3" id="KW-0234">DNA repair</keyword>
<dbReference type="SUPFAM" id="SSF52141">
    <property type="entry name" value="Uracil-DNA glycosylase-like"/>
    <property type="match status" value="1"/>
</dbReference>
<dbReference type="Pfam" id="PF03167">
    <property type="entry name" value="UDG"/>
    <property type="match status" value="1"/>
</dbReference>
<comment type="caution">
    <text evidence="5">The sequence shown here is derived from an EMBL/GenBank/DDBJ whole genome shotgun (WGS) entry which is preliminary data.</text>
</comment>
<sequence>MEREMDLIKPGLSILFTGFNPSIQSGRTGHHYANPTNRFWKILFLSGLTDRLYRPEEDRSLLSKGYGFTNIVHRPTKDAAEITKEEYAEGRDELIEKIGTYRPKAVCFVGKGVYLQYRGQKKAPWGFQDKRLYKDVQEFAAPSSSGLVRIKLDEMVSIYQILAAAIEKRD</sequence>
<evidence type="ECO:0000259" key="4">
    <source>
        <dbReference type="Pfam" id="PF03167"/>
    </source>
</evidence>
<evidence type="ECO:0000313" key="6">
    <source>
        <dbReference type="Proteomes" id="UP000434639"/>
    </source>
</evidence>
<evidence type="ECO:0000256" key="1">
    <source>
        <dbReference type="ARBA" id="ARBA00022763"/>
    </source>
</evidence>
<dbReference type="NCBIfam" id="NF007570">
    <property type="entry name" value="PRK10201.1"/>
    <property type="match status" value="1"/>
</dbReference>